<accession>A0ABD3N8R9</accession>
<dbReference type="Pfam" id="PF14870">
    <property type="entry name" value="PSII_BNR"/>
    <property type="match status" value="1"/>
</dbReference>
<dbReference type="GO" id="GO:0009523">
    <property type="term" value="C:photosystem II"/>
    <property type="evidence" value="ECO:0007669"/>
    <property type="project" value="UniProtKB-KW"/>
</dbReference>
<dbReference type="Proteomes" id="UP001530315">
    <property type="component" value="Unassembled WGS sequence"/>
</dbReference>
<feature type="chain" id="PRO_5044875700" description="Photosynthesis system II assembly factor Ycf48/Hcf136-like domain-containing protein" evidence="4">
    <location>
        <begin position="21"/>
        <end position="423"/>
    </location>
</feature>
<dbReference type="InterPro" id="IPR015943">
    <property type="entry name" value="WD40/YVTN_repeat-like_dom_sf"/>
</dbReference>
<keyword evidence="2" id="KW-0604">Photosystem II</keyword>
<sequence>MKHLSAAILALAASSADVWAFAPNNQRAAAAVARRRVSPHSMTSSTTNDAEEDRRSFVVKSASSATSAAASAFALSTLTASAAMPQPANAAASRQWRQVKVPFEDTVYDVDFDSPAHGYIVGARGSFAETNDGGNTWEPRSFSNLDAEEEITYRFQVVSFKDGEGWVLGKPTLLLHTKDGGKSWERIPLSPKLPGDPTGILALGPNKAEMITSSGAVYTTENAGRNWKAQVKETIDATLNRISSSGVSGASYFTGSIVNEQRDARGAYLAVSSRGNFFLTWEPGQDFWIPHNRGTPRRIQNMGFVRGDIRNGLWMTLNGGKLLTSPPGVDLMGEEFPFVEANIKTGGYGITDVAWRDDDEVWAVGGSNTMYVSKDNGKNFAFDKSANDIPGNLYNVKFFPEFGNMGWALGSSGLLLKYVGESA</sequence>
<dbReference type="Gene3D" id="2.130.10.10">
    <property type="entry name" value="YVTN repeat-like/Quinoprotein amine dehydrogenase"/>
    <property type="match status" value="1"/>
</dbReference>
<keyword evidence="7" id="KW-1185">Reference proteome</keyword>
<feature type="domain" description="Photosynthesis system II assembly factor Ycf48/Hcf136-like" evidence="5">
    <location>
        <begin position="89"/>
        <end position="419"/>
    </location>
</feature>
<dbReference type="PANTHER" id="PTHR47199">
    <property type="entry name" value="PHOTOSYSTEM II STABILITY/ASSEMBLY FACTOR HCF136, CHLOROPLASTIC"/>
    <property type="match status" value="1"/>
</dbReference>
<protein>
    <recommendedName>
        <fullName evidence="5">Photosynthesis system II assembly factor Ycf48/Hcf136-like domain-containing protein</fullName>
    </recommendedName>
</protein>
<keyword evidence="1" id="KW-0602">Photosynthesis</keyword>
<evidence type="ECO:0000313" key="7">
    <source>
        <dbReference type="Proteomes" id="UP001530315"/>
    </source>
</evidence>
<evidence type="ECO:0000256" key="3">
    <source>
        <dbReference type="SAM" id="MobiDB-lite"/>
    </source>
</evidence>
<comment type="caution">
    <text evidence="6">The sequence shown here is derived from an EMBL/GenBank/DDBJ whole genome shotgun (WGS) entry which is preliminary data.</text>
</comment>
<keyword evidence="4" id="KW-0732">Signal</keyword>
<proteinExistence type="predicted"/>
<dbReference type="InterPro" id="IPR028203">
    <property type="entry name" value="PSII_CF48-like_dom"/>
</dbReference>
<dbReference type="GO" id="GO:0015979">
    <property type="term" value="P:photosynthesis"/>
    <property type="evidence" value="ECO:0007669"/>
    <property type="project" value="UniProtKB-KW"/>
</dbReference>
<dbReference type="EMBL" id="JALLAZ020001577">
    <property type="protein sequence ID" value="KAL3772464.1"/>
    <property type="molecule type" value="Genomic_DNA"/>
</dbReference>
<evidence type="ECO:0000313" key="6">
    <source>
        <dbReference type="EMBL" id="KAL3772464.1"/>
    </source>
</evidence>
<dbReference type="SUPFAM" id="SSF110296">
    <property type="entry name" value="Oligoxyloglucan reducing end-specific cellobiohydrolase"/>
    <property type="match status" value="1"/>
</dbReference>
<evidence type="ECO:0000256" key="1">
    <source>
        <dbReference type="ARBA" id="ARBA00022531"/>
    </source>
</evidence>
<feature type="signal peptide" evidence="4">
    <location>
        <begin position="1"/>
        <end position="20"/>
    </location>
</feature>
<reference evidence="6 7" key="1">
    <citation type="submission" date="2024-10" db="EMBL/GenBank/DDBJ databases">
        <title>Updated reference genomes for cyclostephanoid diatoms.</title>
        <authorList>
            <person name="Roberts W.R."/>
            <person name="Alverson A.J."/>
        </authorList>
    </citation>
    <scope>NUCLEOTIDE SEQUENCE [LARGE SCALE GENOMIC DNA]</scope>
    <source>
        <strain evidence="6 7">AJA276-08</strain>
    </source>
</reference>
<evidence type="ECO:0000259" key="5">
    <source>
        <dbReference type="Pfam" id="PF14870"/>
    </source>
</evidence>
<dbReference type="AlphaFoldDB" id="A0ABD3N8R9"/>
<dbReference type="PANTHER" id="PTHR47199:SF2">
    <property type="entry name" value="PHOTOSYSTEM II STABILITY_ASSEMBLY FACTOR HCF136, CHLOROPLASTIC"/>
    <property type="match status" value="1"/>
</dbReference>
<organism evidence="6 7">
    <name type="scientific">Stephanodiscus triporus</name>
    <dbReference type="NCBI Taxonomy" id="2934178"/>
    <lineage>
        <taxon>Eukaryota</taxon>
        <taxon>Sar</taxon>
        <taxon>Stramenopiles</taxon>
        <taxon>Ochrophyta</taxon>
        <taxon>Bacillariophyta</taxon>
        <taxon>Coscinodiscophyceae</taxon>
        <taxon>Thalassiosirophycidae</taxon>
        <taxon>Stephanodiscales</taxon>
        <taxon>Stephanodiscaceae</taxon>
        <taxon>Stephanodiscus</taxon>
    </lineage>
</organism>
<evidence type="ECO:0000256" key="4">
    <source>
        <dbReference type="SAM" id="SignalP"/>
    </source>
</evidence>
<evidence type="ECO:0000256" key="2">
    <source>
        <dbReference type="ARBA" id="ARBA00023276"/>
    </source>
</evidence>
<gene>
    <name evidence="6" type="ORF">ACHAW5_007319</name>
</gene>
<feature type="region of interest" description="Disordered" evidence="3">
    <location>
        <begin position="34"/>
        <end position="54"/>
    </location>
</feature>
<name>A0ABD3N8R9_9STRA</name>